<evidence type="ECO:0000256" key="1">
    <source>
        <dbReference type="SAM" id="Coils"/>
    </source>
</evidence>
<comment type="caution">
    <text evidence="3">The sequence shown here is derived from an EMBL/GenBank/DDBJ whole genome shotgun (WGS) entry which is preliminary data.</text>
</comment>
<feature type="coiled-coil region" evidence="1">
    <location>
        <begin position="37"/>
        <end position="64"/>
    </location>
</feature>
<dbReference type="Proteomes" id="UP000762676">
    <property type="component" value="Unassembled WGS sequence"/>
</dbReference>
<keyword evidence="4" id="KW-1185">Reference proteome</keyword>
<evidence type="ECO:0000313" key="3">
    <source>
        <dbReference type="EMBL" id="GFR99012.1"/>
    </source>
</evidence>
<sequence>MSKEERMLASRGEGRKARSRRRIEQLRKAVQEELWLMASREKKRENLMDQINNIARDKAGKEKKSHPVHTAVPVAEEVQWGGLERLESDREEATRKRRIGHLAQINVNMPTIKLKVRRRRKKF</sequence>
<dbReference type="AlphaFoldDB" id="A0AAV4HLH5"/>
<reference evidence="3 4" key="1">
    <citation type="journal article" date="2021" name="Elife">
        <title>Chloroplast acquisition without the gene transfer in kleptoplastic sea slugs, Plakobranchus ocellatus.</title>
        <authorList>
            <person name="Maeda T."/>
            <person name="Takahashi S."/>
            <person name="Yoshida T."/>
            <person name="Shimamura S."/>
            <person name="Takaki Y."/>
            <person name="Nagai Y."/>
            <person name="Toyoda A."/>
            <person name="Suzuki Y."/>
            <person name="Arimoto A."/>
            <person name="Ishii H."/>
            <person name="Satoh N."/>
            <person name="Nishiyama T."/>
            <person name="Hasebe M."/>
            <person name="Maruyama T."/>
            <person name="Minagawa J."/>
            <person name="Obokata J."/>
            <person name="Shigenobu S."/>
        </authorList>
    </citation>
    <scope>NUCLEOTIDE SEQUENCE [LARGE SCALE GENOMIC DNA]</scope>
</reference>
<dbReference type="EMBL" id="BMAT01009118">
    <property type="protein sequence ID" value="GFR99012.1"/>
    <property type="molecule type" value="Genomic_DNA"/>
</dbReference>
<organism evidence="3 4">
    <name type="scientific">Elysia marginata</name>
    <dbReference type="NCBI Taxonomy" id="1093978"/>
    <lineage>
        <taxon>Eukaryota</taxon>
        <taxon>Metazoa</taxon>
        <taxon>Spiralia</taxon>
        <taxon>Lophotrochozoa</taxon>
        <taxon>Mollusca</taxon>
        <taxon>Gastropoda</taxon>
        <taxon>Heterobranchia</taxon>
        <taxon>Euthyneura</taxon>
        <taxon>Panpulmonata</taxon>
        <taxon>Sacoglossa</taxon>
        <taxon>Placobranchoidea</taxon>
        <taxon>Plakobranchidae</taxon>
        <taxon>Elysia</taxon>
    </lineage>
</organism>
<feature type="region of interest" description="Disordered" evidence="2">
    <location>
        <begin position="1"/>
        <end position="21"/>
    </location>
</feature>
<protein>
    <submittedName>
        <fullName evidence="3">Uncharacterized protein</fullName>
    </submittedName>
</protein>
<accession>A0AAV4HLH5</accession>
<keyword evidence="1" id="KW-0175">Coiled coil</keyword>
<evidence type="ECO:0000313" key="4">
    <source>
        <dbReference type="Proteomes" id="UP000762676"/>
    </source>
</evidence>
<name>A0AAV4HLH5_9GAST</name>
<evidence type="ECO:0000256" key="2">
    <source>
        <dbReference type="SAM" id="MobiDB-lite"/>
    </source>
</evidence>
<proteinExistence type="predicted"/>
<gene>
    <name evidence="3" type="ORF">ElyMa_004517200</name>
</gene>